<gene>
    <name evidence="2" type="ORF">GGR11_002520</name>
</gene>
<dbReference type="Proteomes" id="UP000532936">
    <property type="component" value="Unassembled WGS sequence"/>
</dbReference>
<proteinExistence type="predicted"/>
<protein>
    <recommendedName>
        <fullName evidence="1">Sulfotransferase domain-containing protein</fullName>
    </recommendedName>
</protein>
<dbReference type="Gene3D" id="3.40.50.300">
    <property type="entry name" value="P-loop containing nucleotide triphosphate hydrolases"/>
    <property type="match status" value="1"/>
</dbReference>
<feature type="domain" description="Sulfotransferase" evidence="1">
    <location>
        <begin position="54"/>
        <end position="175"/>
    </location>
</feature>
<evidence type="ECO:0000259" key="1">
    <source>
        <dbReference type="Pfam" id="PF00685"/>
    </source>
</evidence>
<evidence type="ECO:0000313" key="2">
    <source>
        <dbReference type="EMBL" id="MBB3872967.1"/>
    </source>
</evidence>
<evidence type="ECO:0000313" key="3">
    <source>
        <dbReference type="Proteomes" id="UP000532936"/>
    </source>
</evidence>
<comment type="caution">
    <text evidence="2">The sequence shown here is derived from an EMBL/GenBank/DDBJ whole genome shotgun (WGS) entry which is preliminary data.</text>
</comment>
<dbReference type="InterPro" id="IPR027417">
    <property type="entry name" value="P-loop_NTPase"/>
</dbReference>
<name>A0A7W6F0Z4_9CAUL</name>
<dbReference type="RefSeq" id="WP_183197461.1">
    <property type="nucleotide sequence ID" value="NZ_JACIDA010000002.1"/>
</dbReference>
<accession>A0A7W6F0Z4</accession>
<reference evidence="2 3" key="1">
    <citation type="submission" date="2020-08" db="EMBL/GenBank/DDBJ databases">
        <title>Genomic Encyclopedia of Type Strains, Phase IV (KMG-IV): sequencing the most valuable type-strain genomes for metagenomic binning, comparative biology and taxonomic classification.</title>
        <authorList>
            <person name="Goeker M."/>
        </authorList>
    </citation>
    <scope>NUCLEOTIDE SEQUENCE [LARGE SCALE GENOMIC DNA]</scope>
    <source>
        <strain evidence="2 3">DSM 14878</strain>
    </source>
</reference>
<dbReference type="GO" id="GO:0008146">
    <property type="term" value="F:sulfotransferase activity"/>
    <property type="evidence" value="ECO:0007669"/>
    <property type="project" value="InterPro"/>
</dbReference>
<organism evidence="2 3">
    <name type="scientific">Brevundimonas mediterranea</name>
    <dbReference type="NCBI Taxonomy" id="74329"/>
    <lineage>
        <taxon>Bacteria</taxon>
        <taxon>Pseudomonadati</taxon>
        <taxon>Pseudomonadota</taxon>
        <taxon>Alphaproteobacteria</taxon>
        <taxon>Caulobacterales</taxon>
        <taxon>Caulobacteraceae</taxon>
        <taxon>Brevundimonas</taxon>
    </lineage>
</organism>
<dbReference type="EMBL" id="JACIDA010000002">
    <property type="protein sequence ID" value="MBB3872967.1"/>
    <property type="molecule type" value="Genomic_DNA"/>
</dbReference>
<dbReference type="Pfam" id="PF00685">
    <property type="entry name" value="Sulfotransfer_1"/>
    <property type="match status" value="1"/>
</dbReference>
<dbReference type="AlphaFoldDB" id="A0A7W6F0Z4"/>
<sequence length="374" mass="41429">MLILTLGTQASASTWIFNAVRALFSVNEIHAASAMSEEGYQFLGMVPPDFDHFILKSHRIDNNLINLARLSSAKVIVTSRDPRDVLVSQKERFDSEYRDQIGALSRSLVSIASIPASLNMMQLQYEDRFFERSDTIRRLASFLSLPVTDEQCESIFAALSPESVRAQISTWVSEAAPRDTQEWDMATHWHAGHLGDGRSGKWVGALPDVARKAAEGALAPFHAPKDFRSEETFWSPYLFNGPETDGGGAVTLSVNGEASLLVHGPYLCLPVGRWMMRPVLKAPSDGRLIAIKMDAYTYADDRGVMEMKTLVLPIATKKTPSLEIDVVDHLHPLEFRLYSVNDGRKGSFEFGGVRLKYLGESSNLGLHPAMSRVA</sequence>
<dbReference type="InterPro" id="IPR000863">
    <property type="entry name" value="Sulfotransferase_dom"/>
</dbReference>
<dbReference type="SUPFAM" id="SSF52540">
    <property type="entry name" value="P-loop containing nucleoside triphosphate hydrolases"/>
    <property type="match status" value="1"/>
</dbReference>